<dbReference type="EMBL" id="CP133623">
    <property type="protein sequence ID" value="WMV58409.1"/>
    <property type="molecule type" value="Genomic_DNA"/>
</dbReference>
<organism evidence="2 3">
    <name type="scientific">Solanum verrucosum</name>
    <dbReference type="NCBI Taxonomy" id="315347"/>
    <lineage>
        <taxon>Eukaryota</taxon>
        <taxon>Viridiplantae</taxon>
        <taxon>Streptophyta</taxon>
        <taxon>Embryophyta</taxon>
        <taxon>Tracheophyta</taxon>
        <taxon>Spermatophyta</taxon>
        <taxon>Magnoliopsida</taxon>
        <taxon>eudicotyledons</taxon>
        <taxon>Gunneridae</taxon>
        <taxon>Pentapetalae</taxon>
        <taxon>asterids</taxon>
        <taxon>lamiids</taxon>
        <taxon>Solanales</taxon>
        <taxon>Solanaceae</taxon>
        <taxon>Solanoideae</taxon>
        <taxon>Solaneae</taxon>
        <taxon>Solanum</taxon>
    </lineage>
</organism>
<protein>
    <submittedName>
        <fullName evidence="2">Uncharacterized protein</fullName>
    </submittedName>
</protein>
<dbReference type="AlphaFoldDB" id="A0AAF0V788"/>
<proteinExistence type="predicted"/>
<dbReference type="Proteomes" id="UP001234989">
    <property type="component" value="Chromosome 12"/>
</dbReference>
<feature type="region of interest" description="Disordered" evidence="1">
    <location>
        <begin position="107"/>
        <end position="135"/>
    </location>
</feature>
<name>A0AAF0V788_SOLVR</name>
<accession>A0AAF0V788</accession>
<evidence type="ECO:0000313" key="2">
    <source>
        <dbReference type="EMBL" id="WMV58409.1"/>
    </source>
</evidence>
<sequence length="135" mass="15550">MWMEILKDYDVTIYYHSGEANVVADSLIKKAESMGNFSCLHVPRHLLARELQSLANSLMRLEVSEKGKFLASAEARYKFTDQIKARQFEDVKLSKIRGKVLQGKTCGREREKKKIRARTTTTELRKSRGLSQRLS</sequence>
<evidence type="ECO:0000256" key="1">
    <source>
        <dbReference type="SAM" id="MobiDB-lite"/>
    </source>
</evidence>
<evidence type="ECO:0000313" key="3">
    <source>
        <dbReference type="Proteomes" id="UP001234989"/>
    </source>
</evidence>
<keyword evidence="3" id="KW-1185">Reference proteome</keyword>
<gene>
    <name evidence="2" type="ORF">MTR67_051794</name>
</gene>
<reference evidence="2" key="1">
    <citation type="submission" date="2023-08" db="EMBL/GenBank/DDBJ databases">
        <title>A de novo genome assembly of Solanum verrucosum Schlechtendal, a Mexican diploid species geographically isolated from the other diploid A-genome species in potato relatives.</title>
        <authorList>
            <person name="Hosaka K."/>
        </authorList>
    </citation>
    <scope>NUCLEOTIDE SEQUENCE</scope>
    <source>
        <tissue evidence="2">Young leaves</tissue>
    </source>
</reference>